<dbReference type="Proteomes" id="UP000006643">
    <property type="component" value="Unassembled WGS sequence"/>
</dbReference>
<dbReference type="KEGG" id="pif:PITG_23001"/>
<feature type="signal peptide" evidence="1">
    <location>
        <begin position="1"/>
        <end position="22"/>
    </location>
</feature>
<keyword evidence="3" id="KW-1185">Reference proteome</keyword>
<keyword evidence="1" id="KW-0732">Signal</keyword>
<dbReference type="HOGENOM" id="CLU_2163338_0_0_1"/>
<evidence type="ECO:0000256" key="1">
    <source>
        <dbReference type="SAM" id="SignalP"/>
    </source>
</evidence>
<evidence type="ECO:0000313" key="2">
    <source>
        <dbReference type="EMBL" id="EEY60815.1"/>
    </source>
</evidence>
<evidence type="ECO:0000313" key="3">
    <source>
        <dbReference type="Proteomes" id="UP000006643"/>
    </source>
</evidence>
<feature type="chain" id="PRO_5003012868" description="Secreted RxLR effector peptide protein" evidence="1">
    <location>
        <begin position="23"/>
        <end position="112"/>
    </location>
</feature>
<dbReference type="RefSeq" id="XP_002899761.1">
    <property type="nucleotide sequence ID" value="XM_002899715.1"/>
</dbReference>
<reference evidence="3" key="1">
    <citation type="journal article" date="2009" name="Nature">
        <title>Genome sequence and analysis of the Irish potato famine pathogen Phytophthora infestans.</title>
        <authorList>
            <consortium name="The Broad Institute Genome Sequencing Platform"/>
            <person name="Haas B.J."/>
            <person name="Kamoun S."/>
            <person name="Zody M.C."/>
            <person name="Jiang R.H."/>
            <person name="Handsaker R.E."/>
            <person name="Cano L.M."/>
            <person name="Grabherr M."/>
            <person name="Kodira C.D."/>
            <person name="Raffaele S."/>
            <person name="Torto-Alalibo T."/>
            <person name="Bozkurt T.O."/>
            <person name="Ah-Fong A.M."/>
            <person name="Alvarado L."/>
            <person name="Anderson V.L."/>
            <person name="Armstrong M.R."/>
            <person name="Avrova A."/>
            <person name="Baxter L."/>
            <person name="Beynon J."/>
            <person name="Boevink P.C."/>
            <person name="Bollmann S.R."/>
            <person name="Bos J.I."/>
            <person name="Bulone V."/>
            <person name="Cai G."/>
            <person name="Cakir C."/>
            <person name="Carrington J.C."/>
            <person name="Chawner M."/>
            <person name="Conti L."/>
            <person name="Costanzo S."/>
            <person name="Ewan R."/>
            <person name="Fahlgren N."/>
            <person name="Fischbach M.A."/>
            <person name="Fugelstad J."/>
            <person name="Gilroy E.M."/>
            <person name="Gnerre S."/>
            <person name="Green P.J."/>
            <person name="Grenville-Briggs L.J."/>
            <person name="Griffith J."/>
            <person name="Grunwald N.J."/>
            <person name="Horn K."/>
            <person name="Horner N.R."/>
            <person name="Hu C.H."/>
            <person name="Huitema E."/>
            <person name="Jeong D.H."/>
            <person name="Jones A.M."/>
            <person name="Jones J.D."/>
            <person name="Jones R.W."/>
            <person name="Karlsson E.K."/>
            <person name="Kunjeti S.G."/>
            <person name="Lamour K."/>
            <person name="Liu Z."/>
            <person name="Ma L."/>
            <person name="Maclean D."/>
            <person name="Chibucos M.C."/>
            <person name="McDonald H."/>
            <person name="McWalters J."/>
            <person name="Meijer H.J."/>
            <person name="Morgan W."/>
            <person name="Morris P.F."/>
            <person name="Munro C.A."/>
            <person name="O'Neill K."/>
            <person name="Ospina-Giraldo M."/>
            <person name="Pinzon A."/>
            <person name="Pritchard L."/>
            <person name="Ramsahoye B."/>
            <person name="Ren Q."/>
            <person name="Restrepo S."/>
            <person name="Roy S."/>
            <person name="Sadanandom A."/>
            <person name="Savidor A."/>
            <person name="Schornack S."/>
            <person name="Schwartz D.C."/>
            <person name="Schumann U.D."/>
            <person name="Schwessinger B."/>
            <person name="Seyer L."/>
            <person name="Sharpe T."/>
            <person name="Silvar C."/>
            <person name="Song J."/>
            <person name="Studholme D.J."/>
            <person name="Sykes S."/>
            <person name="Thines M."/>
            <person name="van de Vondervoort P.J."/>
            <person name="Phuntumart V."/>
            <person name="Wawra S."/>
            <person name="Weide R."/>
            <person name="Win J."/>
            <person name="Young C."/>
            <person name="Zhou S."/>
            <person name="Fry W."/>
            <person name="Meyers B.C."/>
            <person name="van West P."/>
            <person name="Ristaino J."/>
            <person name="Govers F."/>
            <person name="Birch P.R."/>
            <person name="Whisson S.C."/>
            <person name="Judelson H.S."/>
            <person name="Nusbaum C."/>
        </authorList>
    </citation>
    <scope>NUCLEOTIDE SEQUENCE [LARGE SCALE GENOMIC DNA]</scope>
    <source>
        <strain evidence="3">T30-4</strain>
    </source>
</reference>
<dbReference type="GeneID" id="9462117"/>
<name>D0NM94_PHYIT</name>
<sequence length="112" mass="12009">MTSSPFWLACSFVALLTGGVTACVCDRGRMDVKLLCGALREAASRLSESGDAASPAPPSVLPGPAGCPLARSARISWRRWNRLGHIFEVWKRELRASSCVESTSGLDCILEN</sequence>
<organism evidence="2 3">
    <name type="scientific">Phytophthora infestans (strain T30-4)</name>
    <name type="common">Potato late blight agent</name>
    <dbReference type="NCBI Taxonomy" id="403677"/>
    <lineage>
        <taxon>Eukaryota</taxon>
        <taxon>Sar</taxon>
        <taxon>Stramenopiles</taxon>
        <taxon>Oomycota</taxon>
        <taxon>Peronosporomycetes</taxon>
        <taxon>Peronosporales</taxon>
        <taxon>Peronosporaceae</taxon>
        <taxon>Phytophthora</taxon>
    </lineage>
</organism>
<proteinExistence type="predicted"/>
<dbReference type="AlphaFoldDB" id="D0NM94"/>
<dbReference type="EMBL" id="DS028146">
    <property type="protein sequence ID" value="EEY60815.1"/>
    <property type="molecule type" value="Genomic_DNA"/>
</dbReference>
<protein>
    <recommendedName>
        <fullName evidence="4">Secreted RxLR effector peptide protein</fullName>
    </recommendedName>
</protein>
<accession>D0NM94</accession>
<evidence type="ECO:0008006" key="4">
    <source>
        <dbReference type="Google" id="ProtNLM"/>
    </source>
</evidence>
<dbReference type="InParanoid" id="D0NM94"/>
<gene>
    <name evidence="2" type="ORF">PITG_23001</name>
</gene>
<dbReference type="VEuPathDB" id="FungiDB:PITG_23001"/>